<dbReference type="EMBL" id="AJWY01013531">
    <property type="protein sequence ID" value="EKC46784.1"/>
    <property type="molecule type" value="Genomic_DNA"/>
</dbReference>
<gene>
    <name evidence="5" type="ORF">LEA_19680</name>
</gene>
<feature type="compositionally biased region" description="Low complexity" evidence="2">
    <location>
        <begin position="120"/>
        <end position="152"/>
    </location>
</feature>
<keyword evidence="3" id="KW-1133">Transmembrane helix</keyword>
<dbReference type="AlphaFoldDB" id="K1RTQ5"/>
<evidence type="ECO:0000313" key="5">
    <source>
        <dbReference type="EMBL" id="EKC46784.1"/>
    </source>
</evidence>
<reference evidence="5" key="1">
    <citation type="journal article" date="2013" name="Environ. Microbiol.">
        <title>Microbiota from the distal guts of lean and obese adolescents exhibit partial functional redundancy besides clear differences in community structure.</title>
        <authorList>
            <person name="Ferrer M."/>
            <person name="Ruiz A."/>
            <person name="Lanza F."/>
            <person name="Haange S.B."/>
            <person name="Oberbach A."/>
            <person name="Till H."/>
            <person name="Bargiela R."/>
            <person name="Campoy C."/>
            <person name="Segura M.T."/>
            <person name="Richter M."/>
            <person name="von Bergen M."/>
            <person name="Seifert J."/>
            <person name="Suarez A."/>
        </authorList>
    </citation>
    <scope>NUCLEOTIDE SEQUENCE</scope>
</reference>
<sequence>EAKWENNSDCGPEKKITSTGNVIGSAFPEGESDVTLLATYLVAYYNDDAKTSLTQKLLDELKVSPVDVMGAVTDRLNATNNEDKNKIAPAVEKILSGCTDPTTGKKADTAKLDSAKKTGAKAAAGSSSNGSSSSSSNGGSSSSGSGSSSTGAVKSGVETTIIFVMAGLMVSAAGVMFLARKKKED</sequence>
<organism evidence="5">
    <name type="scientific">human gut metagenome</name>
    <dbReference type="NCBI Taxonomy" id="408170"/>
    <lineage>
        <taxon>unclassified sequences</taxon>
        <taxon>metagenomes</taxon>
        <taxon>organismal metagenomes</taxon>
    </lineage>
</organism>
<feature type="domain" description="Gram-positive cocci surface proteins LPxTG" evidence="4">
    <location>
        <begin position="155"/>
        <end position="185"/>
    </location>
</feature>
<keyword evidence="3" id="KW-0472">Membrane</keyword>
<keyword evidence="3" id="KW-0812">Transmembrane</keyword>
<accession>K1RTQ5</accession>
<name>K1RTQ5_9ZZZZ</name>
<evidence type="ECO:0000256" key="2">
    <source>
        <dbReference type="SAM" id="MobiDB-lite"/>
    </source>
</evidence>
<keyword evidence="1" id="KW-0964">Secreted</keyword>
<evidence type="ECO:0000256" key="1">
    <source>
        <dbReference type="ARBA" id="ARBA00022525"/>
    </source>
</evidence>
<dbReference type="NCBIfam" id="TIGR01167">
    <property type="entry name" value="LPXTG_anchor"/>
    <property type="match status" value="1"/>
</dbReference>
<feature type="non-terminal residue" evidence="5">
    <location>
        <position position="1"/>
    </location>
</feature>
<protein>
    <recommendedName>
        <fullName evidence="4">Gram-positive cocci surface proteins LPxTG domain-containing protein</fullName>
    </recommendedName>
</protein>
<evidence type="ECO:0000256" key="3">
    <source>
        <dbReference type="SAM" id="Phobius"/>
    </source>
</evidence>
<comment type="caution">
    <text evidence="5">The sequence shown here is derived from an EMBL/GenBank/DDBJ whole genome shotgun (WGS) entry which is preliminary data.</text>
</comment>
<feature type="region of interest" description="Disordered" evidence="2">
    <location>
        <begin position="119"/>
        <end position="152"/>
    </location>
</feature>
<feature type="transmembrane region" description="Helical" evidence="3">
    <location>
        <begin position="160"/>
        <end position="179"/>
    </location>
</feature>
<proteinExistence type="predicted"/>
<dbReference type="Pfam" id="PF00746">
    <property type="entry name" value="Gram_pos_anchor"/>
    <property type="match status" value="1"/>
</dbReference>
<evidence type="ECO:0000259" key="4">
    <source>
        <dbReference type="Pfam" id="PF00746"/>
    </source>
</evidence>
<dbReference type="InterPro" id="IPR019931">
    <property type="entry name" value="LPXTG_anchor"/>
</dbReference>